<protein>
    <submittedName>
        <fullName evidence="7">GMC family oxidoreductase</fullName>
    </submittedName>
</protein>
<dbReference type="Pfam" id="PF05199">
    <property type="entry name" value="GMC_oxred_C"/>
    <property type="match status" value="1"/>
</dbReference>
<name>A0ABD5RYB4_9EURY</name>
<evidence type="ECO:0000259" key="6">
    <source>
        <dbReference type="PROSITE" id="PS00624"/>
    </source>
</evidence>
<dbReference type="AlphaFoldDB" id="A0ABD5RYB4"/>
<keyword evidence="4" id="KW-0274">FAD</keyword>
<dbReference type="Pfam" id="PF00732">
    <property type="entry name" value="GMC_oxred_N"/>
    <property type="match status" value="1"/>
</dbReference>
<dbReference type="Proteomes" id="UP001596328">
    <property type="component" value="Unassembled WGS sequence"/>
</dbReference>
<dbReference type="PIRSF" id="PIRSF000137">
    <property type="entry name" value="Alcohol_oxidase"/>
    <property type="match status" value="1"/>
</dbReference>
<comment type="caution">
    <text evidence="7">The sequence shown here is derived from an EMBL/GenBank/DDBJ whole genome shotgun (WGS) entry which is preliminary data.</text>
</comment>
<dbReference type="SUPFAM" id="SSF51905">
    <property type="entry name" value="FAD/NAD(P)-binding domain"/>
    <property type="match status" value="1"/>
</dbReference>
<dbReference type="InterPro" id="IPR000172">
    <property type="entry name" value="GMC_OxRdtase_N"/>
</dbReference>
<reference evidence="7 8" key="1">
    <citation type="journal article" date="2019" name="Int. J. Syst. Evol. Microbiol.">
        <title>The Global Catalogue of Microorganisms (GCM) 10K type strain sequencing project: providing services to taxonomists for standard genome sequencing and annotation.</title>
        <authorList>
            <consortium name="The Broad Institute Genomics Platform"/>
            <consortium name="The Broad Institute Genome Sequencing Center for Infectious Disease"/>
            <person name="Wu L."/>
            <person name="Ma J."/>
        </authorList>
    </citation>
    <scope>NUCLEOTIDE SEQUENCE [LARGE SCALE GENOMIC DNA]</scope>
    <source>
        <strain evidence="7 8">NBRC 111368</strain>
    </source>
</reference>
<keyword evidence="8" id="KW-1185">Reference proteome</keyword>
<evidence type="ECO:0000256" key="3">
    <source>
        <dbReference type="ARBA" id="ARBA00022630"/>
    </source>
</evidence>
<dbReference type="EMBL" id="JBHSWU010000179">
    <property type="protein sequence ID" value="MFC6724424.1"/>
    <property type="molecule type" value="Genomic_DNA"/>
</dbReference>
<organism evidence="7 8">
    <name type="scientific">Halobium palmae</name>
    <dbReference type="NCBI Taxonomy" id="1776492"/>
    <lineage>
        <taxon>Archaea</taxon>
        <taxon>Methanobacteriati</taxon>
        <taxon>Methanobacteriota</taxon>
        <taxon>Stenosarchaea group</taxon>
        <taxon>Halobacteria</taxon>
        <taxon>Halobacteriales</taxon>
        <taxon>Haloferacaceae</taxon>
        <taxon>Halobium</taxon>
    </lineage>
</organism>
<dbReference type="InterPro" id="IPR007867">
    <property type="entry name" value="GMC_OxRtase_C"/>
</dbReference>
<evidence type="ECO:0000256" key="2">
    <source>
        <dbReference type="ARBA" id="ARBA00010790"/>
    </source>
</evidence>
<dbReference type="PROSITE" id="PS00624">
    <property type="entry name" value="GMC_OXRED_2"/>
    <property type="match status" value="1"/>
</dbReference>
<evidence type="ECO:0000256" key="1">
    <source>
        <dbReference type="ARBA" id="ARBA00001974"/>
    </source>
</evidence>
<dbReference type="Gene3D" id="3.50.50.60">
    <property type="entry name" value="FAD/NAD(P)-binding domain"/>
    <property type="match status" value="1"/>
</dbReference>
<proteinExistence type="inferred from homology"/>
<evidence type="ECO:0000313" key="7">
    <source>
        <dbReference type="EMBL" id="MFC6724424.1"/>
    </source>
</evidence>
<sequence>MYDYVIVGGGSAGCVLARRLTEDESVDVLVLESGEPQEEREHVRDPNGVWELLGSDIDWAFVTEPQEELHGRQIKQPRGKALGGSSVINGMAYVRGHPYDYDNWADQGNDGWSYDDMLPYFKRSEEFVADGDEEYHGTDGPMSVDRRGQTTEYTELFVEAANEAGLERNMDFNGEQQEGVGYYHSTVKDGERHSAAAAFIMPVLDRPNLTVETSAHATRLTMEGDEVTGVVYEQDGEEHTVEAEPDGEVILSAGAIQSPQLLMLSGIGPAEHLEEYGIGVEVDLPGVGRNLQDHLRWSVDYRSSEPLEPQHEADDGSRYDTALVGAFERSDPDLPAPDIQYGIAPGLGPGETEPGYTVTVLPLRPTSSGRITLQSTDPYEAPKVDPQYMTTEKDVEDVVTCVREAREIGEASALDDYREEELRPGPDVQSAEEIAEFVRETTVTGYHPVGTCKMGTDEMAVVDDRLRVYGVSGLRVVDSSIMPDVTSGNTNAPTIAIAEKGADIAKEAR</sequence>
<dbReference type="PANTHER" id="PTHR11552:SF147">
    <property type="entry name" value="CHOLINE DEHYDROGENASE, MITOCHONDRIAL"/>
    <property type="match status" value="1"/>
</dbReference>
<dbReference type="Gene3D" id="3.30.560.10">
    <property type="entry name" value="Glucose Oxidase, domain 3"/>
    <property type="match status" value="1"/>
</dbReference>
<comment type="similarity">
    <text evidence="2">Belongs to the GMC oxidoreductase family.</text>
</comment>
<accession>A0ABD5RYB4</accession>
<dbReference type="InterPro" id="IPR036188">
    <property type="entry name" value="FAD/NAD-bd_sf"/>
</dbReference>
<evidence type="ECO:0000313" key="8">
    <source>
        <dbReference type="Proteomes" id="UP001596328"/>
    </source>
</evidence>
<dbReference type="PROSITE" id="PS00623">
    <property type="entry name" value="GMC_OXRED_1"/>
    <property type="match status" value="1"/>
</dbReference>
<keyword evidence="3" id="KW-0285">Flavoprotein</keyword>
<gene>
    <name evidence="7" type="ORF">ACFQE1_08565</name>
</gene>
<dbReference type="PANTHER" id="PTHR11552">
    <property type="entry name" value="GLUCOSE-METHANOL-CHOLINE GMC OXIDOREDUCTASE"/>
    <property type="match status" value="1"/>
</dbReference>
<comment type="cofactor">
    <cofactor evidence="1">
        <name>FAD</name>
        <dbReference type="ChEBI" id="CHEBI:57692"/>
    </cofactor>
</comment>
<feature type="domain" description="Glucose-methanol-choline oxidoreductase N-terminal" evidence="5">
    <location>
        <begin position="79"/>
        <end position="102"/>
    </location>
</feature>
<dbReference type="SUPFAM" id="SSF54373">
    <property type="entry name" value="FAD-linked reductases, C-terminal domain"/>
    <property type="match status" value="1"/>
</dbReference>
<evidence type="ECO:0000256" key="4">
    <source>
        <dbReference type="ARBA" id="ARBA00022827"/>
    </source>
</evidence>
<feature type="domain" description="Glucose-methanol-choline oxidoreductase N-terminal" evidence="6">
    <location>
        <begin position="254"/>
        <end position="268"/>
    </location>
</feature>
<dbReference type="InterPro" id="IPR012132">
    <property type="entry name" value="GMC_OxRdtase"/>
</dbReference>
<evidence type="ECO:0000259" key="5">
    <source>
        <dbReference type="PROSITE" id="PS00623"/>
    </source>
</evidence>